<protein>
    <recommendedName>
        <fullName evidence="4 7">U3 small nucleolar RNA-associated protein 25</fullName>
        <shortName evidence="7">U3 snoRNA-associated protein 25</shortName>
    </recommendedName>
</protein>
<organism evidence="11 12">
    <name type="scientific">Rhodotorula toruloides</name>
    <name type="common">Yeast</name>
    <name type="synonym">Rhodosporidium toruloides</name>
    <dbReference type="NCBI Taxonomy" id="5286"/>
    <lineage>
        <taxon>Eukaryota</taxon>
        <taxon>Fungi</taxon>
        <taxon>Dikarya</taxon>
        <taxon>Basidiomycota</taxon>
        <taxon>Pucciniomycotina</taxon>
        <taxon>Microbotryomycetes</taxon>
        <taxon>Sporidiobolales</taxon>
        <taxon>Sporidiobolaceae</taxon>
        <taxon>Rhodotorula</taxon>
    </lineage>
</organism>
<feature type="domain" description="UTP25 NTP hydrolase-like" evidence="10">
    <location>
        <begin position="211"/>
        <end position="478"/>
    </location>
</feature>
<gene>
    <name evidence="11" type="primary">FGENESH: predicted gene_5.538</name>
    <name evidence="11" type="ORF">BN2166_0029930</name>
</gene>
<keyword evidence="5 7" id="KW-0539">Nucleus</keyword>
<dbReference type="InterPro" id="IPR027417">
    <property type="entry name" value="P-loop_NTPase"/>
</dbReference>
<evidence type="ECO:0000313" key="12">
    <source>
        <dbReference type="Proteomes" id="UP000199069"/>
    </source>
</evidence>
<evidence type="ECO:0000256" key="4">
    <source>
        <dbReference type="ARBA" id="ARBA00015422"/>
    </source>
</evidence>
<dbReference type="Gene3D" id="3.40.50.300">
    <property type="entry name" value="P-loop containing nucleotide triphosphate hydrolases"/>
    <property type="match status" value="1"/>
</dbReference>
<dbReference type="InterPro" id="IPR010678">
    <property type="entry name" value="UTP25"/>
</dbReference>
<proteinExistence type="inferred from homology"/>
<dbReference type="Proteomes" id="UP000199069">
    <property type="component" value="Unassembled WGS sequence"/>
</dbReference>
<keyword evidence="7" id="KW-0698">rRNA processing</keyword>
<feature type="region of interest" description="Disordered" evidence="8">
    <location>
        <begin position="19"/>
        <end position="39"/>
    </location>
</feature>
<dbReference type="GO" id="GO:0019843">
    <property type="term" value="F:rRNA binding"/>
    <property type="evidence" value="ECO:0007669"/>
    <property type="project" value="TreeGrafter"/>
</dbReference>
<comment type="similarity">
    <text evidence="3 7">Belongs to the UTP25 family.</text>
</comment>
<feature type="compositionally biased region" description="Acidic residues" evidence="8">
    <location>
        <begin position="92"/>
        <end position="105"/>
    </location>
</feature>
<accession>A0A0K3CEY5</accession>
<evidence type="ECO:0000259" key="10">
    <source>
        <dbReference type="Pfam" id="PF22916"/>
    </source>
</evidence>
<dbReference type="PANTHER" id="PTHR12933:SF0">
    <property type="entry name" value="U3 SMALL NUCLEOLAR RNA-ASSOCIATED PROTEIN 25 HOMOLOG"/>
    <property type="match status" value="1"/>
</dbReference>
<keyword evidence="12" id="KW-1185">Reference proteome</keyword>
<dbReference type="AlphaFoldDB" id="A0A0K3CEY5"/>
<feature type="region of interest" description="Disordered" evidence="8">
    <location>
        <begin position="76"/>
        <end position="119"/>
    </location>
</feature>
<keyword evidence="7" id="KW-0690">Ribosome biogenesis</keyword>
<dbReference type="STRING" id="5286.A0A0K3CEY5"/>
<keyword evidence="6 7" id="KW-0687">Ribonucleoprotein</keyword>
<dbReference type="GO" id="GO:0032040">
    <property type="term" value="C:small-subunit processome"/>
    <property type="evidence" value="ECO:0007669"/>
    <property type="project" value="TreeGrafter"/>
</dbReference>
<evidence type="ECO:0000256" key="1">
    <source>
        <dbReference type="ARBA" id="ARBA00002883"/>
    </source>
</evidence>
<dbReference type="GO" id="GO:0034511">
    <property type="term" value="F:U3 snoRNA binding"/>
    <property type="evidence" value="ECO:0007669"/>
    <property type="project" value="InterPro"/>
</dbReference>
<name>A0A0K3CEY5_RHOTO</name>
<dbReference type="PANTHER" id="PTHR12933">
    <property type="entry name" value="ORF PROTEIN-RELATED"/>
    <property type="match status" value="1"/>
</dbReference>
<feature type="region of interest" description="Disordered" evidence="8">
    <location>
        <begin position="46"/>
        <end position="65"/>
    </location>
</feature>
<comment type="function">
    <text evidence="1 7">DEAD-box RNA helicase-like protein required for pre-18S rRNA processing, specifically at sites A0, A1, and A2.</text>
</comment>
<dbReference type="Pfam" id="PF06862">
    <property type="entry name" value="Utp25_C"/>
    <property type="match status" value="1"/>
</dbReference>
<sequence length="719" mass="80736">MKPIADPRLNLLTVLNVQSARPTGSTGKRPAVSHAPTRDWHAIARKAQKKVKGASAGAERARRALADKVDEAAEVIEEQEDAQTDDAKVEAEDAAFSDADSDDEVTPSSSSSVAKDPFAAHFGPDTALVEGKENAQLEEEEKKWSKGKSVLPGAGEVVWMRPEGVESAVKGEEEALKAYNPKLVEKLRTSSGRTSVPPTQAAWLRTLSTCQDVLFPKVEVGSDEHDAIREACAMHAMNHVLKTRSRILKNNEFLARSALDPSSSSTPRNTQDQSFTRPKVLLLTPFRNSALSWVQHLVSYLPPTTSLIESYPRFVSEYSLPEGASDKLVERADEYPRDHVETFKGNIDDTFRCGIKVTRKAAKMFSEFYQADVIMASPLGLRTSIEKDGDSDFLSSIEILIVDQMDVMLMQNWEHVQFVMERLNRMPEEDHGCDFSRVKPWYLDGKAAHLRQSILLSSLDSPELRALFTRSCHNRSGKLRAIPRAPNNGEGVLGMVPRGLRQVWSRFEGGEVWEEDEKRFEFFTTKTLPTLLKSAVSSSQTLIFVPSYFDFVRLKRYLQKNLSQLGSDFSFAAISEYSDTPEISRARGAFFQGKKKFLLVTERFHFFRRYRLRGARTFVFYAPPIHPLYYPEVLAFPFTAPSSLPSFQPTGDADVDESELSAHVLFSKYDVLRVERIVGTKDARRMCGLDAEGESVYVHRELEKSSRVASDLDLEQWDG</sequence>
<reference evidence="11 12" key="1">
    <citation type="submission" date="2015-07" db="EMBL/GenBank/DDBJ databases">
        <authorList>
            <person name="Cajimat M.N.B."/>
            <person name="Milazzo M.L."/>
            <person name="Fulhorst C.F."/>
        </authorList>
    </citation>
    <scope>NUCLEOTIDE SEQUENCE [LARGE SCALE GENOMIC DNA]</scope>
    <source>
        <strain evidence="11">Single colony</strain>
    </source>
</reference>
<evidence type="ECO:0000256" key="8">
    <source>
        <dbReference type="SAM" id="MobiDB-lite"/>
    </source>
</evidence>
<evidence type="ECO:0000313" key="11">
    <source>
        <dbReference type="EMBL" id="CTR07132.1"/>
    </source>
</evidence>
<dbReference type="InterPro" id="IPR053939">
    <property type="entry name" value="UTP25_C"/>
</dbReference>
<dbReference type="InterPro" id="IPR053940">
    <property type="entry name" value="UTP25_NTPase-like"/>
</dbReference>
<evidence type="ECO:0000256" key="5">
    <source>
        <dbReference type="ARBA" id="ARBA00023242"/>
    </source>
</evidence>
<evidence type="ECO:0000256" key="7">
    <source>
        <dbReference type="RuleBase" id="RU365070"/>
    </source>
</evidence>
<evidence type="ECO:0000259" key="9">
    <source>
        <dbReference type="Pfam" id="PF06862"/>
    </source>
</evidence>
<dbReference type="Pfam" id="PF22916">
    <property type="entry name" value="UTP25_NTPase-like"/>
    <property type="match status" value="1"/>
</dbReference>
<comment type="subcellular location">
    <subcellularLocation>
        <location evidence="2 7">Nucleus</location>
        <location evidence="2 7">Nucleolus</location>
    </subcellularLocation>
</comment>
<evidence type="ECO:0000256" key="3">
    <source>
        <dbReference type="ARBA" id="ARBA00009223"/>
    </source>
</evidence>
<evidence type="ECO:0000256" key="2">
    <source>
        <dbReference type="ARBA" id="ARBA00004604"/>
    </source>
</evidence>
<comment type="subunit">
    <text evidence="7">Component of the ribosomal small subunit (SSU) processome composed of at least 40 protein subunits and snoRNA U3.</text>
</comment>
<evidence type="ECO:0000256" key="6">
    <source>
        <dbReference type="ARBA" id="ARBA00023274"/>
    </source>
</evidence>
<dbReference type="EMBL" id="CWKI01000005">
    <property type="protein sequence ID" value="CTR07132.1"/>
    <property type="molecule type" value="Genomic_DNA"/>
</dbReference>
<dbReference type="GO" id="GO:0000462">
    <property type="term" value="P:maturation of SSU-rRNA from tricistronic rRNA transcript (SSU-rRNA, 5.8S rRNA, LSU-rRNA)"/>
    <property type="evidence" value="ECO:0007669"/>
    <property type="project" value="TreeGrafter"/>
</dbReference>
<feature type="domain" description="UTP25 C-terminal" evidence="9">
    <location>
        <begin position="495"/>
        <end position="688"/>
    </location>
</feature>